<dbReference type="InterPro" id="IPR011009">
    <property type="entry name" value="Kinase-like_dom_sf"/>
</dbReference>
<dbReference type="EMBL" id="JABFTX010000001">
    <property type="protein sequence ID" value="MCE8002207.1"/>
    <property type="molecule type" value="Genomic_DNA"/>
</dbReference>
<keyword evidence="3" id="KW-1185">Reference proteome</keyword>
<dbReference type="RefSeq" id="WP_234269002.1">
    <property type="nucleotide sequence ID" value="NZ_JABFTX010000001.1"/>
</dbReference>
<sequence>MGMLVFDGLRESLKSAKVVSKARRKWKHWRSGRDTQAALSWLARERDAALQELEHLRERYLRLEKRAIEGNLVEPCRALFVYPEQEDVPKHSLPIGAGNSVTKQARGRIVWNGLSDDQAFHLEMECLRRVDESQVSLDGRSHFPQLLSMDTAERTFTTTHNGTPLDKLQRTISVPDIEAQLASITMTLEKASVAHLDIAEGKNITVDDAGTLCLIDFDIACLDGFPLSEKIQRRYEAFLAKGGYAGFTDELRKATLENPMIEPA</sequence>
<keyword evidence="1" id="KW-0175">Coiled coil</keyword>
<evidence type="ECO:0000313" key="2">
    <source>
        <dbReference type="EMBL" id="MCE8002207.1"/>
    </source>
</evidence>
<proteinExistence type="predicted"/>
<evidence type="ECO:0000313" key="3">
    <source>
        <dbReference type="Proteomes" id="UP001320168"/>
    </source>
</evidence>
<reference evidence="2 3" key="1">
    <citation type="journal article" date="2021" name="Front. Microbiol.">
        <title>Aerobic Denitrification and Heterotrophic Sulfur Oxidation in the Genus Halomonas Revealed by Six Novel Species Characterizations and Genome-Based Analysis.</title>
        <authorList>
            <person name="Wang L."/>
            <person name="Shao Z."/>
        </authorList>
    </citation>
    <scope>NUCLEOTIDE SEQUENCE [LARGE SCALE GENOMIC DNA]</scope>
    <source>
        <strain evidence="2 3">MCCC 1A11081</strain>
    </source>
</reference>
<dbReference type="Proteomes" id="UP001320168">
    <property type="component" value="Unassembled WGS sequence"/>
</dbReference>
<evidence type="ECO:0000256" key="1">
    <source>
        <dbReference type="SAM" id="Coils"/>
    </source>
</evidence>
<accession>A0ABS9A036</accession>
<name>A0ABS9A036_9GAMM</name>
<dbReference type="SUPFAM" id="SSF56112">
    <property type="entry name" value="Protein kinase-like (PK-like)"/>
    <property type="match status" value="1"/>
</dbReference>
<feature type="coiled-coil region" evidence="1">
    <location>
        <begin position="39"/>
        <end position="66"/>
    </location>
</feature>
<protein>
    <submittedName>
        <fullName evidence="2">Uncharacterized protein</fullName>
    </submittedName>
</protein>
<organism evidence="2 3">
    <name type="scientific">Billgrantia ethanolica</name>
    <dbReference type="NCBI Taxonomy" id="2733486"/>
    <lineage>
        <taxon>Bacteria</taxon>
        <taxon>Pseudomonadati</taxon>
        <taxon>Pseudomonadota</taxon>
        <taxon>Gammaproteobacteria</taxon>
        <taxon>Oceanospirillales</taxon>
        <taxon>Halomonadaceae</taxon>
        <taxon>Billgrantia</taxon>
    </lineage>
</organism>
<comment type="caution">
    <text evidence="2">The sequence shown here is derived from an EMBL/GenBank/DDBJ whole genome shotgun (WGS) entry which is preliminary data.</text>
</comment>
<gene>
    <name evidence="2" type="ORF">HOP53_05090</name>
</gene>